<evidence type="ECO:0000313" key="2">
    <source>
        <dbReference type="EMBL" id="KAL1838327.1"/>
    </source>
</evidence>
<proteinExistence type="predicted"/>
<feature type="region of interest" description="Disordered" evidence="1">
    <location>
        <begin position="154"/>
        <end position="198"/>
    </location>
</feature>
<reference evidence="2 3" key="1">
    <citation type="journal article" date="2024" name="Commun. Biol.">
        <title>Comparative genomic analysis of thermophilic fungi reveals convergent evolutionary adaptations and gene losses.</title>
        <authorList>
            <person name="Steindorff A.S."/>
            <person name="Aguilar-Pontes M.V."/>
            <person name="Robinson A.J."/>
            <person name="Andreopoulos B."/>
            <person name="LaButti K."/>
            <person name="Kuo A."/>
            <person name="Mondo S."/>
            <person name="Riley R."/>
            <person name="Otillar R."/>
            <person name="Haridas S."/>
            <person name="Lipzen A."/>
            <person name="Grimwood J."/>
            <person name="Schmutz J."/>
            <person name="Clum A."/>
            <person name="Reid I.D."/>
            <person name="Moisan M.C."/>
            <person name="Butler G."/>
            <person name="Nguyen T.T.M."/>
            <person name="Dewar K."/>
            <person name="Conant G."/>
            <person name="Drula E."/>
            <person name="Henrissat B."/>
            <person name="Hansel C."/>
            <person name="Singer S."/>
            <person name="Hutchinson M.I."/>
            <person name="de Vries R.P."/>
            <person name="Natvig D.O."/>
            <person name="Powell A.J."/>
            <person name="Tsang A."/>
            <person name="Grigoriev I.V."/>
        </authorList>
    </citation>
    <scope>NUCLEOTIDE SEQUENCE [LARGE SCALE GENOMIC DNA]</scope>
    <source>
        <strain evidence="2 3">CBS 620.91</strain>
    </source>
</reference>
<feature type="compositionally biased region" description="Basic and acidic residues" evidence="1">
    <location>
        <begin position="182"/>
        <end position="198"/>
    </location>
</feature>
<protein>
    <submittedName>
        <fullName evidence="2">Uncharacterized protein</fullName>
    </submittedName>
</protein>
<organism evidence="2 3">
    <name type="scientific">Humicola insolens</name>
    <name type="common">Soft-rot fungus</name>
    <dbReference type="NCBI Taxonomy" id="85995"/>
    <lineage>
        <taxon>Eukaryota</taxon>
        <taxon>Fungi</taxon>
        <taxon>Dikarya</taxon>
        <taxon>Ascomycota</taxon>
        <taxon>Pezizomycotina</taxon>
        <taxon>Sordariomycetes</taxon>
        <taxon>Sordariomycetidae</taxon>
        <taxon>Sordariales</taxon>
        <taxon>Chaetomiaceae</taxon>
        <taxon>Mycothermus</taxon>
    </lineage>
</organism>
<dbReference type="Proteomes" id="UP001583172">
    <property type="component" value="Unassembled WGS sequence"/>
</dbReference>
<feature type="compositionally biased region" description="Polar residues" evidence="1">
    <location>
        <begin position="154"/>
        <end position="163"/>
    </location>
</feature>
<name>A0ABR3V9F1_HUMIN</name>
<keyword evidence="3" id="KW-1185">Reference proteome</keyword>
<comment type="caution">
    <text evidence="2">The sequence shown here is derived from an EMBL/GenBank/DDBJ whole genome shotgun (WGS) entry which is preliminary data.</text>
</comment>
<dbReference type="EMBL" id="JAZGSY010000221">
    <property type="protein sequence ID" value="KAL1838327.1"/>
    <property type="molecule type" value="Genomic_DNA"/>
</dbReference>
<evidence type="ECO:0000313" key="3">
    <source>
        <dbReference type="Proteomes" id="UP001583172"/>
    </source>
</evidence>
<gene>
    <name evidence="2" type="ORF">VTJ49DRAFT_2788</name>
</gene>
<accession>A0ABR3V9F1</accession>
<sequence length="198" mass="21435">MVVGSILGGTVLPLEADVLVDNQVARARVDGGRDGKGDDDGWFAGTSTTSMSMTYVDEQCIAVLPVYRGAGGSYSPRGYNSGGTDLMRARRRCETVCAVGFAKLIKDSGQPRSDSPLSLSFTLLGQCQFSRFGIVEAQLAFTYQPAPPSVSWVSPDSLTQSIKTGAERQATHRNRPHQASRGAEHGPQRPRSEHFWRE</sequence>
<evidence type="ECO:0000256" key="1">
    <source>
        <dbReference type="SAM" id="MobiDB-lite"/>
    </source>
</evidence>